<evidence type="ECO:0000313" key="1">
    <source>
        <dbReference type="EMBL" id="EMC96544.1"/>
    </source>
</evidence>
<dbReference type="AlphaFoldDB" id="M2NBM3"/>
<dbReference type="GeneID" id="19114756"/>
<protein>
    <submittedName>
        <fullName evidence="1">Uncharacterized protein</fullName>
    </submittedName>
</protein>
<sequence>MTDIRRQRVRTCNSSFLFRIIQPIQLRSDARADITADIDSRLQQLARGNAKVGKQSPQQQTNVAYATWPLCPTWRLRIALAVMDEQGRNNLCCFRLEAKFFEQFEEALIAFINRDFESSETNGPSKRQQSDFADGSQCHLAHPLALIALNQICDSAQCTRRERQLLSETYTNGEHLLGLVPGRGQKMVSRGTSSTEAPLISRDRISSFHFAEEDSPSLGVSSGS</sequence>
<dbReference type="KEGG" id="bcom:BAUCODRAFT_480166"/>
<accession>M2NBM3</accession>
<gene>
    <name evidence="1" type="ORF">BAUCODRAFT_480166</name>
</gene>
<reference evidence="1 2" key="1">
    <citation type="journal article" date="2012" name="PLoS Pathog.">
        <title>Diverse lifestyles and strategies of plant pathogenesis encoded in the genomes of eighteen Dothideomycetes fungi.</title>
        <authorList>
            <person name="Ohm R.A."/>
            <person name="Feau N."/>
            <person name="Henrissat B."/>
            <person name="Schoch C.L."/>
            <person name="Horwitz B.A."/>
            <person name="Barry K.W."/>
            <person name="Condon B.J."/>
            <person name="Copeland A.C."/>
            <person name="Dhillon B."/>
            <person name="Glaser F."/>
            <person name="Hesse C.N."/>
            <person name="Kosti I."/>
            <person name="LaButti K."/>
            <person name="Lindquist E.A."/>
            <person name="Lucas S."/>
            <person name="Salamov A.A."/>
            <person name="Bradshaw R.E."/>
            <person name="Ciuffetti L."/>
            <person name="Hamelin R.C."/>
            <person name="Kema G.H.J."/>
            <person name="Lawrence C."/>
            <person name="Scott J.A."/>
            <person name="Spatafora J.W."/>
            <person name="Turgeon B.G."/>
            <person name="de Wit P.J.G.M."/>
            <person name="Zhong S."/>
            <person name="Goodwin S.B."/>
            <person name="Grigoriev I.V."/>
        </authorList>
    </citation>
    <scope>NUCLEOTIDE SEQUENCE [LARGE SCALE GENOMIC DNA]</scope>
    <source>
        <strain evidence="1 2">UAMH 10762</strain>
    </source>
</reference>
<dbReference type="RefSeq" id="XP_007676568.1">
    <property type="nucleotide sequence ID" value="XM_007678378.1"/>
</dbReference>
<evidence type="ECO:0000313" key="2">
    <source>
        <dbReference type="Proteomes" id="UP000011761"/>
    </source>
</evidence>
<name>M2NBM3_BAUPA</name>
<keyword evidence="2" id="KW-1185">Reference proteome</keyword>
<dbReference type="HOGENOM" id="CLU_1234794_0_0_1"/>
<dbReference type="Proteomes" id="UP000011761">
    <property type="component" value="Unassembled WGS sequence"/>
</dbReference>
<dbReference type="EMBL" id="KB445555">
    <property type="protein sequence ID" value="EMC96544.1"/>
    <property type="molecule type" value="Genomic_DNA"/>
</dbReference>
<proteinExistence type="predicted"/>
<organism evidence="1 2">
    <name type="scientific">Baudoinia panamericana (strain UAMH 10762)</name>
    <name type="common">Angels' share fungus</name>
    <name type="synonym">Baudoinia compniacensis (strain UAMH 10762)</name>
    <dbReference type="NCBI Taxonomy" id="717646"/>
    <lineage>
        <taxon>Eukaryota</taxon>
        <taxon>Fungi</taxon>
        <taxon>Dikarya</taxon>
        <taxon>Ascomycota</taxon>
        <taxon>Pezizomycotina</taxon>
        <taxon>Dothideomycetes</taxon>
        <taxon>Dothideomycetidae</taxon>
        <taxon>Mycosphaerellales</taxon>
        <taxon>Teratosphaeriaceae</taxon>
        <taxon>Baudoinia</taxon>
    </lineage>
</organism>